<dbReference type="SUPFAM" id="SSF52540">
    <property type="entry name" value="P-loop containing nucleoside triphosphate hydrolases"/>
    <property type="match status" value="1"/>
</dbReference>
<dbReference type="Pfam" id="PF00004">
    <property type="entry name" value="AAA"/>
    <property type="match status" value="1"/>
</dbReference>
<dbReference type="InterPro" id="IPR003959">
    <property type="entry name" value="ATPase_AAA_core"/>
</dbReference>
<dbReference type="InterPro" id="IPR027417">
    <property type="entry name" value="P-loop_NTPase"/>
</dbReference>
<evidence type="ECO:0000259" key="3">
    <source>
        <dbReference type="Pfam" id="PF25472"/>
    </source>
</evidence>
<reference evidence="4 5" key="1">
    <citation type="submission" date="2018-05" db="EMBL/GenBank/DDBJ databases">
        <title>Leucothrix arctica sp. nov., isolated from Arctic seawater.</title>
        <authorList>
            <person name="Choi A."/>
            <person name="Baek K."/>
        </authorList>
    </citation>
    <scope>NUCLEOTIDE SEQUENCE [LARGE SCALE GENOMIC DNA]</scope>
    <source>
        <strain evidence="4 5">IMCC9719</strain>
    </source>
</reference>
<evidence type="ECO:0000259" key="2">
    <source>
        <dbReference type="Pfam" id="PF12458"/>
    </source>
</evidence>
<dbReference type="InterPro" id="IPR020958">
    <property type="entry name" value="DUF3686"/>
</dbReference>
<dbReference type="Proteomes" id="UP000245506">
    <property type="component" value="Unassembled WGS sequence"/>
</dbReference>
<feature type="domain" description="DUF3686" evidence="2">
    <location>
        <begin position="34"/>
        <end position="480"/>
    </location>
</feature>
<feature type="domain" description="ATPase AAA-type core" evidence="1">
    <location>
        <begin position="1283"/>
        <end position="1402"/>
    </location>
</feature>
<dbReference type="OrthoDB" id="9814769at2"/>
<dbReference type="Gene3D" id="3.40.50.300">
    <property type="entry name" value="P-loop containing nucleotide triphosphate hydrolases"/>
    <property type="match status" value="1"/>
</dbReference>
<dbReference type="EMBL" id="QGKL01000014">
    <property type="protein sequence ID" value="PWQ98091.1"/>
    <property type="molecule type" value="Genomic_DNA"/>
</dbReference>
<protein>
    <submittedName>
        <fullName evidence="4">DNA repair protein</fullName>
    </submittedName>
</protein>
<sequence length="1796" mass="203363">MSTQEESSITDRAIAESNAYEIIRSRLEKQGKSLETLTETLNKERLGEFQSAAMEVTGRLRVRTENNCVARDIVQVGDQLLFGYNVFIGLKKETLIEDVFTLYSLVEDNNQFELKSVPIEGSFLSQPSFTSDFRELYAYYKHARLIQLMVRNGKLLAAFQIGERINDLRVFRWEMMPSGELTYIDNRGERDVKPPSPTDFEWQAAGRDFAVQGSHPHLNILDTLFVETIGGDLTVKVENNTDSGLGIHNEVVSDKTQALDDAKIFYAEVGQLILLKILPYREEVWRYLVFNRLTNTVDRIDEIGQSCIQLPEDHGVIFPGGIYLQNGEIRRFESDVSNMRFKRMIRSPNGEDVLYLFYEPSAGTYALFSYNLIEKSLNNPIFGHGYAIAENGQMVLFSSESDEPTRIHPMQIWQTPFISDEFASQQPPSDSFYGRIGNAELVRGISDLYSVIRSVQKPEVSISHYNQLIKDSGRLFESYYWFESPELAEVKSVVHDISNTSEKVLDEFEKVESIRLQAESAMQEAEAEQKKILSSIRTDSWDHTENFVEALNQVRHQRGHLMTIREYRYIDKSRIAELEAELLETQDSLGSDTVHFLASEQALVPYREKLDTIGEELEQADTLVKLEAALDTQEKMAADLDLLSELMASLRVDDATVRIRVVDDISEIYAKLNQSRARTQHKKKDTGKSEATAQFGVQFKLFSQSVTNALNLAATPNKCDEQLSRLLVQIEELESQFSDHDEFLTDIISKREEVYESFEAHKQTLINERQRRAQNLMDAAQRIISSIQRRTAKFTEMDELNTFYAADPLVIKVRDISDQLRELDDSVKADDLESSLKGHKEQAIRGLRDKQEIYEEGGNVIKLGPTHRFSVTTQELDLTLLPRGDHQYIHLSGTDFFEQVDAPELESLRSFWEQNLESETPEFYRAEYLAGQLLEAIERNEIEPDQDLLKTVRDFAAPLYKEGYEKGIHDHDATLILEQLLTTKAKAGLLRFDPMARGIALIFWADIQTQAQALTWPDRALSATEMRRVFSDSTALEQLTEEVKASLSAFIESIALTSTLESDVTLDQASRYLVEELSQTELKFSFSQYAKDLSQELMRSLKLAHSQESFDAALDKLKGQAGQRWQFISAWLHALLSKKDDKFKHYIPEAIALISLGDSLSGETVNAPLEMKITTLLGDHPLIKSDENERLLSVSFDQFLTRYNHHKHYVVARYQRYLQLRNSIIDEQRKAFRLDSFKPRPLSSFVRNKLLNESYLPLIGDNLAKQMGTVGDDKRTDLMGLLMLISPPGYGKTTLMEYVASRLGLIFMKINCPSLGHHVVSLDPAQAPDATAAQELNKINLALEMSNNVMLYLDDIQHTHPEFLQKFISLTDGTRRVDGVWKGETKTYDMRGKRFCIIMAGNPYTESGEVFKIPDMLANRADIYNLGEVLGDKQDIFALSYLENGLTSNKVLAPLATREMSDIYTLIDMAKGREVSTSDLSHAYGGAELNEINDVFKKLLTVQEVVLKVNQQYIHSAAQNDEYRTEPPFKLQGSYRNMNKMAEKVSAAMNDEELMQMIEDHYQGEAQLLTGGAEENLLKLAELRGNMTVVEKARWLEITEAFQLKNTSENAEAEIGLQIAEKLGEITEAFKFSNSTKSTEAETGLQIAGKLGEISAAFQHSDEVLVSGQAQLETVIKHVVKQLHLIGTSVTESSKNTALIEQMNQISKGLGALGKDLSHTLAQPRIEAALLPQLSNISDQLQQLKGSVDSNSSQTDVAEQLKEITQGVQFMGRELSAVSDTAKQRLSWLTNLKKKS</sequence>
<evidence type="ECO:0000313" key="5">
    <source>
        <dbReference type="Proteomes" id="UP000245506"/>
    </source>
</evidence>
<dbReference type="Pfam" id="PF12458">
    <property type="entry name" value="DUF3686"/>
    <property type="match status" value="1"/>
</dbReference>
<dbReference type="GO" id="GO:0005524">
    <property type="term" value="F:ATP binding"/>
    <property type="evidence" value="ECO:0007669"/>
    <property type="project" value="InterPro"/>
</dbReference>
<dbReference type="Pfam" id="PF25472">
    <property type="entry name" value="DUF7902"/>
    <property type="match status" value="1"/>
</dbReference>
<keyword evidence="5" id="KW-1185">Reference proteome</keyword>
<comment type="caution">
    <text evidence="4">The sequence shown here is derived from an EMBL/GenBank/DDBJ whole genome shotgun (WGS) entry which is preliminary data.</text>
</comment>
<feature type="domain" description="DUF7902" evidence="3">
    <location>
        <begin position="601"/>
        <end position="684"/>
    </location>
</feature>
<accession>A0A317CIS7</accession>
<gene>
    <name evidence="4" type="ORF">DKT75_04830</name>
</gene>
<dbReference type="RefSeq" id="WP_109822305.1">
    <property type="nucleotide sequence ID" value="NZ_QGKL01000014.1"/>
</dbReference>
<evidence type="ECO:0000259" key="1">
    <source>
        <dbReference type="Pfam" id="PF00004"/>
    </source>
</evidence>
<dbReference type="GO" id="GO:0016887">
    <property type="term" value="F:ATP hydrolysis activity"/>
    <property type="evidence" value="ECO:0007669"/>
    <property type="project" value="InterPro"/>
</dbReference>
<organism evidence="4 5">
    <name type="scientific">Leucothrix arctica</name>
    <dbReference type="NCBI Taxonomy" id="1481894"/>
    <lineage>
        <taxon>Bacteria</taxon>
        <taxon>Pseudomonadati</taxon>
        <taxon>Pseudomonadota</taxon>
        <taxon>Gammaproteobacteria</taxon>
        <taxon>Thiotrichales</taxon>
        <taxon>Thiotrichaceae</taxon>
        <taxon>Leucothrix</taxon>
    </lineage>
</organism>
<dbReference type="InterPro" id="IPR057224">
    <property type="entry name" value="DUF7902"/>
</dbReference>
<proteinExistence type="predicted"/>
<name>A0A317CIS7_9GAMM</name>
<evidence type="ECO:0000313" key="4">
    <source>
        <dbReference type="EMBL" id="PWQ98091.1"/>
    </source>
</evidence>